<organism evidence="2 3">
    <name type="scientific">Lagenidium giganteum</name>
    <dbReference type="NCBI Taxonomy" id="4803"/>
    <lineage>
        <taxon>Eukaryota</taxon>
        <taxon>Sar</taxon>
        <taxon>Stramenopiles</taxon>
        <taxon>Oomycota</taxon>
        <taxon>Peronosporomycetes</taxon>
        <taxon>Pythiales</taxon>
        <taxon>Pythiaceae</taxon>
    </lineage>
</organism>
<evidence type="ECO:0000313" key="3">
    <source>
        <dbReference type="Proteomes" id="UP001146120"/>
    </source>
</evidence>
<dbReference type="GO" id="GO:0003676">
    <property type="term" value="F:nucleic acid binding"/>
    <property type="evidence" value="ECO:0007669"/>
    <property type="project" value="InterPro"/>
</dbReference>
<evidence type="ECO:0000259" key="1">
    <source>
        <dbReference type="Pfam" id="PF13358"/>
    </source>
</evidence>
<keyword evidence="3" id="KW-1185">Reference proteome</keyword>
<gene>
    <name evidence="2" type="ORF">N0F65_006858</name>
</gene>
<dbReference type="EMBL" id="DAKRPA010000344">
    <property type="protein sequence ID" value="DAZ93106.1"/>
    <property type="molecule type" value="Genomic_DNA"/>
</dbReference>
<dbReference type="AlphaFoldDB" id="A0AAV2YG47"/>
<protein>
    <recommendedName>
        <fullName evidence="1">Tc1-like transposase DDE domain-containing protein</fullName>
    </recommendedName>
</protein>
<dbReference type="Gene3D" id="3.30.420.10">
    <property type="entry name" value="Ribonuclease H-like superfamily/Ribonuclease H"/>
    <property type="match status" value="1"/>
</dbReference>
<dbReference type="Pfam" id="PF13358">
    <property type="entry name" value="DDE_3"/>
    <property type="match status" value="1"/>
</dbReference>
<reference evidence="2" key="2">
    <citation type="journal article" date="2023" name="Microbiol Resour">
        <title>Decontamination and Annotation of the Draft Genome Sequence of the Oomycete Lagenidium giganteum ARSEF 373.</title>
        <authorList>
            <person name="Morgan W.R."/>
            <person name="Tartar A."/>
        </authorList>
    </citation>
    <scope>NUCLEOTIDE SEQUENCE</scope>
    <source>
        <strain evidence="2">ARSEF 373</strain>
    </source>
</reference>
<name>A0AAV2YG47_9STRA</name>
<dbReference type="Proteomes" id="UP001146120">
    <property type="component" value="Unassembled WGS sequence"/>
</dbReference>
<comment type="caution">
    <text evidence="2">The sequence shown here is derived from an EMBL/GenBank/DDBJ whole genome shotgun (WGS) entry which is preliminary data.</text>
</comment>
<proteinExistence type="predicted"/>
<accession>A0AAV2YG47</accession>
<feature type="domain" description="Tc1-like transposase DDE" evidence="1">
    <location>
        <begin position="12"/>
        <end position="109"/>
    </location>
</feature>
<reference evidence="2" key="1">
    <citation type="submission" date="2022-11" db="EMBL/GenBank/DDBJ databases">
        <authorList>
            <person name="Morgan W.R."/>
            <person name="Tartar A."/>
        </authorList>
    </citation>
    <scope>NUCLEOTIDE SEQUENCE</scope>
    <source>
        <strain evidence="2">ARSEF 373</strain>
    </source>
</reference>
<evidence type="ECO:0000313" key="2">
    <source>
        <dbReference type="EMBL" id="DAZ93106.1"/>
    </source>
</evidence>
<sequence length="200" mass="22305">MNCGLPDLGTLNYHIIEGSVDAAIVNEFLINLLKHYTTQHQTSGQRALILDNVSSHRTHNAYASIHTEAMRNVLCVEYLPLYSPFLNPVEEVFAQIKFRLAATKSHQSVTDESKAAIKQSLVHQVETITKDHLISYQVHVEQFLAASRNGIPVLTSHMHESSHQGDETRTPATTDVEAITIARRHLPTAFSQFTAEDHVG</sequence>
<dbReference type="InterPro" id="IPR036397">
    <property type="entry name" value="RNaseH_sf"/>
</dbReference>
<dbReference type="InterPro" id="IPR038717">
    <property type="entry name" value="Tc1-like_DDE_dom"/>
</dbReference>